<organism evidence="1 2">
    <name type="scientific">Strongyloides papillosus</name>
    <name type="common">Intestinal threadworm</name>
    <dbReference type="NCBI Taxonomy" id="174720"/>
    <lineage>
        <taxon>Eukaryota</taxon>
        <taxon>Metazoa</taxon>
        <taxon>Ecdysozoa</taxon>
        <taxon>Nematoda</taxon>
        <taxon>Chromadorea</taxon>
        <taxon>Rhabditida</taxon>
        <taxon>Tylenchina</taxon>
        <taxon>Panagrolaimomorpha</taxon>
        <taxon>Strongyloidoidea</taxon>
        <taxon>Strongyloididae</taxon>
        <taxon>Strongyloides</taxon>
    </lineage>
</organism>
<evidence type="ECO:0000313" key="2">
    <source>
        <dbReference type="WBParaSite" id="SPAL_0001565600.1"/>
    </source>
</evidence>
<dbReference type="AlphaFoldDB" id="A0A0N5CCQ6"/>
<sequence>MFFTNEMKRKPLDEIFNGPAKKNNIFTFKNKVNKIVEEKNLYIEDQRRASLMIPPYNTDSRGVQGKFGSLIREINEDDYSLGTEDKLSLIDHIFKESIITEWPKEIIEGDRKIEIDCAPLIHKARTVKKCRTQHPTLRVKICGAIKDDTNASTTIKYLKVKLTLRKFKPDERDDSSSPAGHLMLTLREGTSTYRAPPSPLKINEVGGVLECEMKNQNAPDFNHQQFLNSIGISTSNGTENNFIYENDILTVTFPEIGMKIFSMTDRRALTTRYVLEVDVEMNFVDGHTIKHKVDTKNFLIAITNDQTEALLNSIFWSRLGTPESCTTSRLTEKEDIDPPYIKYGILKIALQNFMKAQVSNARELDKHELLHIQCMLFLPRFVNLTKEEMVEKLKELYTNDFIDNIDMETFNIESVREILLTDFVLDSVSVDKNEFMTNPLVSLTDCSTILEHRLWNWFYRTYEMIADIGHKLCTSTQVIEKKVSKNRRISFNSQSSTSIEDPITMVSLFNQRLITFTSRQHAYELLKNRTIDPGRGAMMLRFCEDNQGFISFIFDHKDGKPRIGSISCDKIKDNKKGLLGVLMGDDYPKSFEYMLKIEVDNHLSAIKEAKNTLFCQYQSNMNDCNKKIINDQLFTSVNPSSGEEVKLS</sequence>
<dbReference type="Proteomes" id="UP000046392">
    <property type="component" value="Unplaced"/>
</dbReference>
<evidence type="ECO:0000313" key="1">
    <source>
        <dbReference type="Proteomes" id="UP000046392"/>
    </source>
</evidence>
<reference evidence="2" key="1">
    <citation type="submission" date="2017-02" db="UniProtKB">
        <authorList>
            <consortium name="WormBaseParasite"/>
        </authorList>
    </citation>
    <scope>IDENTIFICATION</scope>
</reference>
<keyword evidence="1" id="KW-1185">Reference proteome</keyword>
<accession>A0A0N5CCQ6</accession>
<name>A0A0N5CCQ6_STREA</name>
<protein>
    <submittedName>
        <fullName evidence="2">SWIB domain-containing protein</fullName>
    </submittedName>
</protein>
<dbReference type="WBParaSite" id="SPAL_0001565600.1">
    <property type="protein sequence ID" value="SPAL_0001565600.1"/>
    <property type="gene ID" value="SPAL_0001565600"/>
</dbReference>
<proteinExistence type="predicted"/>